<accession>A0A3M7S8J9</accession>
<sequence length="325" mass="35745">MSSSSSKYKVFVTQSIPKEAESILTSNNVELVVNQKTPLERGILLENVKNKDGLFCTLNEKIDQQVLQTAGLNLKVVGTCSVGYDHISLEECRERNIQVGYTPGVLTDATAELAVGLLLDTSRRISEAISSAKSGEWGDWKIMWMCGRGLSGSNVGIFGLGRIGLAVANRLKNFGVNKIIYHNRKPNEEALKYGYEYADLDTLLQESDFLVVTCSATKETEKFFNMEKFKKMKPSAIFVNVSRGSVVNQEDLCSALKNGIIGAAGLDVTTPEPLPLDHELFKLNNCFITPHICSAEVNTRVKMAVITATNIVNALQNKPLLHQIN</sequence>
<reference evidence="6 7" key="1">
    <citation type="journal article" date="2018" name="Sci. Rep.">
        <title>Genomic signatures of local adaptation to the degree of environmental predictability in rotifers.</title>
        <authorList>
            <person name="Franch-Gras L."/>
            <person name="Hahn C."/>
            <person name="Garcia-Roger E.M."/>
            <person name="Carmona M.J."/>
            <person name="Serra M."/>
            <person name="Gomez A."/>
        </authorList>
    </citation>
    <scope>NUCLEOTIDE SEQUENCE [LARGE SCALE GENOMIC DNA]</scope>
    <source>
        <strain evidence="6">HYR1</strain>
    </source>
</reference>
<dbReference type="CDD" id="cd05301">
    <property type="entry name" value="GDH"/>
    <property type="match status" value="1"/>
</dbReference>
<dbReference type="GO" id="GO:0030267">
    <property type="term" value="F:glyoxylate reductase (NADPH) activity"/>
    <property type="evidence" value="ECO:0007669"/>
    <property type="project" value="TreeGrafter"/>
</dbReference>
<dbReference type="GO" id="GO:0051287">
    <property type="term" value="F:NAD binding"/>
    <property type="evidence" value="ECO:0007669"/>
    <property type="project" value="InterPro"/>
</dbReference>
<dbReference type="InterPro" id="IPR029753">
    <property type="entry name" value="D-isomer_DH_CS"/>
</dbReference>
<keyword evidence="6" id="KW-0670">Pyruvate</keyword>
<dbReference type="SUPFAM" id="SSF51735">
    <property type="entry name" value="NAD(P)-binding Rossmann-fold domains"/>
    <property type="match status" value="1"/>
</dbReference>
<dbReference type="FunFam" id="3.40.50.720:FF:000026">
    <property type="entry name" value="Glyoxylate/hydroxypyruvate reductase B"/>
    <property type="match status" value="1"/>
</dbReference>
<dbReference type="InterPro" id="IPR050223">
    <property type="entry name" value="D-isomer_2-hydroxyacid_DH"/>
</dbReference>
<keyword evidence="1 3" id="KW-0560">Oxidoreductase</keyword>
<dbReference type="STRING" id="10195.A0A3M7S8J9"/>
<dbReference type="InterPro" id="IPR036291">
    <property type="entry name" value="NAD(P)-bd_dom_sf"/>
</dbReference>
<dbReference type="PANTHER" id="PTHR10996:SF277">
    <property type="entry name" value="GLYOXYLATE REDUCTASE_HYDROXYPYRUVATE REDUCTASE"/>
    <property type="match status" value="1"/>
</dbReference>
<dbReference type="AlphaFoldDB" id="A0A3M7S8J9"/>
<evidence type="ECO:0000259" key="5">
    <source>
        <dbReference type="Pfam" id="PF02826"/>
    </source>
</evidence>
<dbReference type="Pfam" id="PF00389">
    <property type="entry name" value="2-Hacid_dh"/>
    <property type="match status" value="1"/>
</dbReference>
<organism evidence="6 7">
    <name type="scientific">Brachionus plicatilis</name>
    <name type="common">Marine rotifer</name>
    <name type="synonym">Brachionus muelleri</name>
    <dbReference type="NCBI Taxonomy" id="10195"/>
    <lineage>
        <taxon>Eukaryota</taxon>
        <taxon>Metazoa</taxon>
        <taxon>Spiralia</taxon>
        <taxon>Gnathifera</taxon>
        <taxon>Rotifera</taxon>
        <taxon>Eurotatoria</taxon>
        <taxon>Monogononta</taxon>
        <taxon>Pseudotrocha</taxon>
        <taxon>Ploima</taxon>
        <taxon>Brachionidae</taxon>
        <taxon>Brachionus</taxon>
    </lineage>
</organism>
<feature type="domain" description="D-isomer specific 2-hydroxyacid dehydrogenase catalytic" evidence="4">
    <location>
        <begin position="10"/>
        <end position="325"/>
    </location>
</feature>
<evidence type="ECO:0000259" key="4">
    <source>
        <dbReference type="Pfam" id="PF00389"/>
    </source>
</evidence>
<gene>
    <name evidence="6" type="ORF">BpHYR1_026426</name>
</gene>
<protein>
    <recommendedName>
        <fullName evidence="2">Glyoxylate reductase/hydroxypyruvate reductase</fullName>
    </recommendedName>
</protein>
<dbReference type="SUPFAM" id="SSF52283">
    <property type="entry name" value="Formate/glycerate dehydrogenase catalytic domain-like"/>
    <property type="match status" value="1"/>
</dbReference>
<evidence type="ECO:0000256" key="2">
    <source>
        <dbReference type="ARBA" id="ARBA00073306"/>
    </source>
</evidence>
<comment type="caution">
    <text evidence="6">The sequence shown here is derived from an EMBL/GenBank/DDBJ whole genome shotgun (WGS) entry which is preliminary data.</text>
</comment>
<keyword evidence="7" id="KW-1185">Reference proteome</keyword>
<dbReference type="PROSITE" id="PS00671">
    <property type="entry name" value="D_2_HYDROXYACID_DH_3"/>
    <property type="match status" value="1"/>
</dbReference>
<evidence type="ECO:0000256" key="3">
    <source>
        <dbReference type="RuleBase" id="RU003719"/>
    </source>
</evidence>
<dbReference type="OrthoDB" id="298012at2759"/>
<dbReference type="EMBL" id="REGN01001879">
    <property type="protein sequence ID" value="RNA31918.1"/>
    <property type="molecule type" value="Genomic_DNA"/>
</dbReference>
<evidence type="ECO:0000313" key="6">
    <source>
        <dbReference type="EMBL" id="RNA31918.1"/>
    </source>
</evidence>
<name>A0A3M7S8J9_BRAPC</name>
<comment type="similarity">
    <text evidence="3">Belongs to the D-isomer specific 2-hydroxyacid dehydrogenase family.</text>
</comment>
<dbReference type="Gene3D" id="3.40.50.720">
    <property type="entry name" value="NAD(P)-binding Rossmann-like Domain"/>
    <property type="match status" value="2"/>
</dbReference>
<dbReference type="InterPro" id="IPR006140">
    <property type="entry name" value="D-isomer_DH_NAD-bd"/>
</dbReference>
<dbReference type="InterPro" id="IPR029752">
    <property type="entry name" value="D-isomer_DH_CS1"/>
</dbReference>
<dbReference type="GO" id="GO:0008465">
    <property type="term" value="F:hydroxypyruvate reductase (NADH) activity"/>
    <property type="evidence" value="ECO:0007669"/>
    <property type="project" value="TreeGrafter"/>
</dbReference>
<dbReference type="InterPro" id="IPR006139">
    <property type="entry name" value="D-isomer_2_OHA_DH_cat_dom"/>
</dbReference>
<dbReference type="GO" id="GO:0005829">
    <property type="term" value="C:cytosol"/>
    <property type="evidence" value="ECO:0007669"/>
    <property type="project" value="TreeGrafter"/>
</dbReference>
<proteinExistence type="inferred from homology"/>
<feature type="domain" description="D-isomer specific 2-hydroxyacid dehydrogenase NAD-binding" evidence="5">
    <location>
        <begin position="115"/>
        <end position="292"/>
    </location>
</feature>
<evidence type="ECO:0000256" key="1">
    <source>
        <dbReference type="ARBA" id="ARBA00023002"/>
    </source>
</evidence>
<dbReference type="PANTHER" id="PTHR10996">
    <property type="entry name" value="2-HYDROXYACID DEHYDROGENASE-RELATED"/>
    <property type="match status" value="1"/>
</dbReference>
<evidence type="ECO:0000313" key="7">
    <source>
        <dbReference type="Proteomes" id="UP000276133"/>
    </source>
</evidence>
<dbReference type="Pfam" id="PF02826">
    <property type="entry name" value="2-Hacid_dh_C"/>
    <property type="match status" value="1"/>
</dbReference>
<dbReference type="PROSITE" id="PS00065">
    <property type="entry name" value="D_2_HYDROXYACID_DH_1"/>
    <property type="match status" value="1"/>
</dbReference>
<dbReference type="Proteomes" id="UP000276133">
    <property type="component" value="Unassembled WGS sequence"/>
</dbReference>